<sequence length="1095" mass="117638">MTRIRANHSVAIGLSMFLAVQPSPVCAQTPAPSLTGAASSPAGGEALDLAARARQLAASNQIEQAISLGERALVMARSRYAPRHEYVAYILDDLATWNARQRRFAEALQLSRQAVETIRSAKGAESRDYAWLVNNLASIYAASGQFEQAVIYYEKSATIFTRNAATDPEHAAQVARNLGVAYLELARPDDAETQFAAALRATRGLRGDQSPATARAYLDLAGVHLRQESIVAARNEASVARRIFSAQQPVDAASLASADVTLAQIDIYDSRLDSAKALLDQALKTLDASASADPLARASVLYNIGWIEILRREAIEAEHVYTEVLAIYRRAYADSHPAVARALHCLAIVYQDLGQFDEARRLYERAIAAFTASLGDASAAAAATRVEYSLLLSESGDAGRAALQARTALSTYERLPGRWDVRRGYAYSALARAEHRAGDLANAEKHYAMALALIGTVRGSESSDLPPGLTDLARIHVAQKRYSEAGDELARAVGILRKDGATTAAGLAESLSELANLRLAEGNPTDALSISREAVQIARQRLDVAQRALSSSALGEQRLARGLFEQFLEIGWANHPAPDTALMREMFEVAQLPHLSGTAGAVSQMAARFAAGQGRLAELVRQRQDAGERWQALDRSMIEELAGMPGVASGQARAPGNRQALAELTRSIETLDETLRRDFPRYAELTHPRPVAASAVQALLRPREALLLQVTSPEASYVFLVTSRSLDFTRANLNATQLRRTVDSIRAGLKLEGVRFMEDLPVFDVASANLLYRQLLAPFGQQLGRTQYLVAVVDRAMQSVPLSVLLATPASEPPKIFSDYSKLDFLSRHLSYSIDPSVSAFTALRAVTLQSGASRPFIGFGDPVLTGDGKPRRAALPNAFAGGVDPELLRTQLKPLHETRDELTSVAHALKASDRDLFFGADASKPRVMGADLASYRIVQFATHALSAGSFGLAEPALVLTPPKKATAADNGLLAASDIATLRLDADWVVLSACNTAAPEGRDGAEGLSGLAKAFFYAGGRALLVSHWTVESRSTAVLMVGTMRALADHPEIGRAEALRRAMLSMLDGESKPAFAHPVFWGAFVNVGEGAQTASP</sequence>
<dbReference type="PROSITE" id="PS50005">
    <property type="entry name" value="TPR"/>
    <property type="match status" value="1"/>
</dbReference>
<dbReference type="SUPFAM" id="SSF48452">
    <property type="entry name" value="TPR-like"/>
    <property type="match status" value="3"/>
</dbReference>
<evidence type="ECO:0000256" key="3">
    <source>
        <dbReference type="PROSITE-ProRule" id="PRU00339"/>
    </source>
</evidence>
<dbReference type="Pfam" id="PF12770">
    <property type="entry name" value="CHAT"/>
    <property type="match status" value="1"/>
</dbReference>
<accession>A0A158G981</accession>
<comment type="caution">
    <text evidence="6">The sequence shown here is derived from an EMBL/GenBank/DDBJ whole genome shotgun (WGS) entry which is preliminary data.</text>
</comment>
<evidence type="ECO:0000256" key="2">
    <source>
        <dbReference type="ARBA" id="ARBA00022803"/>
    </source>
</evidence>
<evidence type="ECO:0000259" key="5">
    <source>
        <dbReference type="Pfam" id="PF12770"/>
    </source>
</evidence>
<dbReference type="InterPro" id="IPR011990">
    <property type="entry name" value="TPR-like_helical_dom_sf"/>
</dbReference>
<dbReference type="InterPro" id="IPR019734">
    <property type="entry name" value="TPR_rpt"/>
</dbReference>
<dbReference type="EMBL" id="FCNW02000005">
    <property type="protein sequence ID" value="SAL28189.1"/>
    <property type="molecule type" value="Genomic_DNA"/>
</dbReference>
<reference evidence="6" key="1">
    <citation type="submission" date="2016-01" db="EMBL/GenBank/DDBJ databases">
        <authorList>
            <person name="Peeters C."/>
        </authorList>
    </citation>
    <scope>NUCLEOTIDE SEQUENCE [LARGE SCALE GENOMIC DNA]</scope>
    <source>
        <strain evidence="6">LMG 22934</strain>
    </source>
</reference>
<evidence type="ECO:0000256" key="1">
    <source>
        <dbReference type="ARBA" id="ARBA00022737"/>
    </source>
</evidence>
<dbReference type="Pfam" id="PF13424">
    <property type="entry name" value="TPR_12"/>
    <property type="match status" value="3"/>
</dbReference>
<dbReference type="Gene3D" id="1.25.40.10">
    <property type="entry name" value="Tetratricopeptide repeat domain"/>
    <property type="match status" value="3"/>
</dbReference>
<dbReference type="Pfam" id="PF13374">
    <property type="entry name" value="TPR_10"/>
    <property type="match status" value="1"/>
</dbReference>
<feature type="repeat" description="TPR" evidence="3">
    <location>
        <begin position="340"/>
        <end position="373"/>
    </location>
</feature>
<keyword evidence="2 3" id="KW-0802">TPR repeat</keyword>
<evidence type="ECO:0000256" key="4">
    <source>
        <dbReference type="SAM" id="SignalP"/>
    </source>
</evidence>
<evidence type="ECO:0000313" key="6">
    <source>
        <dbReference type="EMBL" id="SAL28189.1"/>
    </source>
</evidence>
<keyword evidence="1" id="KW-0677">Repeat</keyword>
<dbReference type="Proteomes" id="UP000054977">
    <property type="component" value="Unassembled WGS sequence"/>
</dbReference>
<feature type="domain" description="CHAT" evidence="5">
    <location>
        <begin position="766"/>
        <end position="1087"/>
    </location>
</feature>
<keyword evidence="4" id="KW-0732">Signal</keyword>
<gene>
    <name evidence="6" type="ORF">AWB65_01664</name>
</gene>
<keyword evidence="7" id="KW-1185">Reference proteome</keyword>
<evidence type="ECO:0000313" key="7">
    <source>
        <dbReference type="Proteomes" id="UP000054977"/>
    </source>
</evidence>
<dbReference type="InterPro" id="IPR024983">
    <property type="entry name" value="CHAT_dom"/>
</dbReference>
<organism evidence="6 7">
    <name type="scientific">Caballeronia humi</name>
    <dbReference type="NCBI Taxonomy" id="326474"/>
    <lineage>
        <taxon>Bacteria</taxon>
        <taxon>Pseudomonadati</taxon>
        <taxon>Pseudomonadota</taxon>
        <taxon>Betaproteobacteria</taxon>
        <taxon>Burkholderiales</taxon>
        <taxon>Burkholderiaceae</taxon>
        <taxon>Caballeronia</taxon>
    </lineage>
</organism>
<dbReference type="PANTHER" id="PTHR45641">
    <property type="entry name" value="TETRATRICOPEPTIDE REPEAT PROTEIN (AFU_ORTHOLOGUE AFUA_6G03870)"/>
    <property type="match status" value="1"/>
</dbReference>
<name>A0A158G981_9BURK</name>
<dbReference type="STRING" id="326474.AWB65_01664"/>
<feature type="signal peptide" evidence="4">
    <location>
        <begin position="1"/>
        <end position="27"/>
    </location>
</feature>
<dbReference type="OrthoDB" id="9771112at2"/>
<proteinExistence type="predicted"/>
<protein>
    <submittedName>
        <fullName evidence="6">CHAT domain protein</fullName>
    </submittedName>
</protein>
<dbReference type="SMART" id="SM00028">
    <property type="entry name" value="TPR"/>
    <property type="match status" value="8"/>
</dbReference>
<dbReference type="RefSeq" id="WP_087666695.1">
    <property type="nucleotide sequence ID" value="NZ_FCNW02000005.1"/>
</dbReference>
<dbReference type="AlphaFoldDB" id="A0A158G981"/>
<dbReference type="PANTHER" id="PTHR45641:SF19">
    <property type="entry name" value="NEPHROCYSTIN-3"/>
    <property type="match status" value="1"/>
</dbReference>
<feature type="chain" id="PRO_5011112037" evidence="4">
    <location>
        <begin position="28"/>
        <end position="1095"/>
    </location>
</feature>